<dbReference type="Proteomes" id="UP001642483">
    <property type="component" value="Unassembled WGS sequence"/>
</dbReference>
<reference evidence="1 2" key="1">
    <citation type="submission" date="2024-02" db="EMBL/GenBank/DDBJ databases">
        <authorList>
            <person name="Daric V."/>
            <person name="Darras S."/>
        </authorList>
    </citation>
    <scope>NUCLEOTIDE SEQUENCE [LARGE SCALE GENOMIC DNA]</scope>
</reference>
<evidence type="ECO:0000313" key="1">
    <source>
        <dbReference type="EMBL" id="CAK8695880.1"/>
    </source>
</evidence>
<organism evidence="1 2">
    <name type="scientific">Clavelina lepadiformis</name>
    <name type="common">Light-bulb sea squirt</name>
    <name type="synonym">Ascidia lepadiformis</name>
    <dbReference type="NCBI Taxonomy" id="159417"/>
    <lineage>
        <taxon>Eukaryota</taxon>
        <taxon>Metazoa</taxon>
        <taxon>Chordata</taxon>
        <taxon>Tunicata</taxon>
        <taxon>Ascidiacea</taxon>
        <taxon>Aplousobranchia</taxon>
        <taxon>Clavelinidae</taxon>
        <taxon>Clavelina</taxon>
    </lineage>
</organism>
<name>A0ABP0H074_CLALP</name>
<accession>A0ABP0H074</accession>
<proteinExistence type="predicted"/>
<evidence type="ECO:0000313" key="2">
    <source>
        <dbReference type="Proteomes" id="UP001642483"/>
    </source>
</evidence>
<comment type="caution">
    <text evidence="1">The sequence shown here is derived from an EMBL/GenBank/DDBJ whole genome shotgun (WGS) entry which is preliminary data.</text>
</comment>
<sequence>MDVALNDGELDVHSNYPSFKMFTTDGKVRRYQGGVEIQAMKEFIKTGGKSQRPIDEEFEGAEFDFKWHDDLHPMPTVEEEEERRAKWEKEEKEILKNAIQHIVGAEPHNDPKHVVKEHDTHLPLEDRDVAYMDPNKHAEFDKHHEHEKDLHYEHFDEL</sequence>
<evidence type="ECO:0008006" key="3">
    <source>
        <dbReference type="Google" id="ProtNLM"/>
    </source>
</evidence>
<dbReference type="EMBL" id="CAWYQH010000152">
    <property type="protein sequence ID" value="CAK8695880.1"/>
    <property type="molecule type" value="Genomic_DNA"/>
</dbReference>
<gene>
    <name evidence="1" type="ORF">CVLEPA_LOCUS29091</name>
</gene>
<protein>
    <recommendedName>
        <fullName evidence="3">Thioredoxin domain-containing protein</fullName>
    </recommendedName>
</protein>
<keyword evidence="2" id="KW-1185">Reference proteome</keyword>